<organism evidence="1 2">
    <name type="scientific">Teladorsagia circumcincta</name>
    <name type="common">Brown stomach worm</name>
    <name type="synonym">Ostertagia circumcincta</name>
    <dbReference type="NCBI Taxonomy" id="45464"/>
    <lineage>
        <taxon>Eukaryota</taxon>
        <taxon>Metazoa</taxon>
        <taxon>Ecdysozoa</taxon>
        <taxon>Nematoda</taxon>
        <taxon>Chromadorea</taxon>
        <taxon>Rhabditida</taxon>
        <taxon>Rhabditina</taxon>
        <taxon>Rhabditomorpha</taxon>
        <taxon>Strongyloidea</taxon>
        <taxon>Trichostrongylidae</taxon>
        <taxon>Teladorsagia</taxon>
    </lineage>
</organism>
<evidence type="ECO:0000313" key="1">
    <source>
        <dbReference type="EMBL" id="PIO55385.1"/>
    </source>
</evidence>
<protein>
    <submittedName>
        <fullName evidence="1">Uncharacterized protein</fullName>
    </submittedName>
</protein>
<sequence length="192" mass="21126">MSLRLRSKIVNRKVGKEECDCGFRYEMRRRSCGGCGKLANVETLKRLYPNSVVPKFILAIALWIIGVLDAISIESVLEKLSKSTAYICLDHVVHANRVVITARDLWVFINDALKKYHGTEIWPENYVEEEGLEEKGSAAEAGHAGAVDESRTATGSPVALVGVAEDVEMVGQYIQSDDGGSSRSEQVSKCFC</sequence>
<dbReference type="Proteomes" id="UP000230423">
    <property type="component" value="Unassembled WGS sequence"/>
</dbReference>
<dbReference type="EMBL" id="KZ386458">
    <property type="protein sequence ID" value="PIO55385.1"/>
    <property type="molecule type" value="Genomic_DNA"/>
</dbReference>
<evidence type="ECO:0000313" key="2">
    <source>
        <dbReference type="Proteomes" id="UP000230423"/>
    </source>
</evidence>
<gene>
    <name evidence="1" type="ORF">TELCIR_23229</name>
</gene>
<keyword evidence="2" id="KW-1185">Reference proteome</keyword>
<proteinExistence type="predicted"/>
<reference evidence="1 2" key="1">
    <citation type="submission" date="2015-09" db="EMBL/GenBank/DDBJ databases">
        <title>Draft genome of the parasitic nematode Teladorsagia circumcincta isolate WARC Sus (inbred).</title>
        <authorList>
            <person name="Mitreva M."/>
        </authorList>
    </citation>
    <scope>NUCLEOTIDE SEQUENCE [LARGE SCALE GENOMIC DNA]</scope>
    <source>
        <strain evidence="1 2">S</strain>
    </source>
</reference>
<name>A0A2G9TBS7_TELCI</name>
<dbReference type="AlphaFoldDB" id="A0A2G9TBS7"/>
<accession>A0A2G9TBS7</accession>